<evidence type="ECO:0000256" key="4">
    <source>
        <dbReference type="ARBA" id="ARBA00013122"/>
    </source>
</evidence>
<organism evidence="15 16">
    <name type="scientific">Pneumocystis jirovecii (strain RU7)</name>
    <name type="common">Human pneumocystis pneumonia agent</name>
    <dbReference type="NCBI Taxonomy" id="1408657"/>
    <lineage>
        <taxon>Eukaryota</taxon>
        <taxon>Fungi</taxon>
        <taxon>Dikarya</taxon>
        <taxon>Ascomycota</taxon>
        <taxon>Taphrinomycotina</taxon>
        <taxon>Pneumocystomycetes</taxon>
        <taxon>Pneumocystaceae</taxon>
        <taxon>Pneumocystis</taxon>
    </lineage>
</organism>
<evidence type="ECO:0000256" key="10">
    <source>
        <dbReference type="ARBA" id="ARBA00023136"/>
    </source>
</evidence>
<keyword evidence="8 14" id="KW-1133">Transmembrane helix</keyword>
<evidence type="ECO:0000256" key="14">
    <source>
        <dbReference type="RuleBase" id="RU363109"/>
    </source>
</evidence>
<keyword evidence="16" id="KW-1185">Reference proteome</keyword>
<comment type="subcellular location">
    <subcellularLocation>
        <location evidence="14">Endoplasmic reticulum membrane</location>
        <topology evidence="14">Multi-pass membrane protein</topology>
    </subcellularLocation>
    <subcellularLocation>
        <location evidence="1">Membrane</location>
        <topology evidence="1">Multi-pass membrane protein</topology>
    </subcellularLocation>
</comment>
<dbReference type="OrthoDB" id="46988at2759"/>
<keyword evidence="5 14" id="KW-0444">Lipid biosynthesis</keyword>
<keyword evidence="9 14" id="KW-0443">Lipid metabolism</keyword>
<dbReference type="EC" id="4.2.1.134" evidence="4 14"/>
<dbReference type="PANTHER" id="PTHR11035">
    <property type="entry name" value="VERY-LONG-CHAIN (3R)-3-HYDROXYACYL-COA DEHYDRATASE"/>
    <property type="match status" value="1"/>
</dbReference>
<dbReference type="GO" id="GO:0005789">
    <property type="term" value="C:endoplasmic reticulum membrane"/>
    <property type="evidence" value="ECO:0007669"/>
    <property type="project" value="UniProtKB-SubCell"/>
</dbReference>
<dbReference type="GO" id="GO:0000324">
    <property type="term" value="C:fungal-type vacuole"/>
    <property type="evidence" value="ECO:0007669"/>
    <property type="project" value="EnsemblFungi"/>
</dbReference>
<evidence type="ECO:0000313" key="15">
    <source>
        <dbReference type="EMBL" id="KTW32600.1"/>
    </source>
</evidence>
<comment type="caution">
    <text evidence="14">Lacks conserved residue(s) required for the propagation of feature annotation.</text>
</comment>
<dbReference type="eggNOG" id="KOG3187">
    <property type="taxonomic scope" value="Eukaryota"/>
</dbReference>
<protein>
    <recommendedName>
        <fullName evidence="4 14">Very-long-chain (3R)-3-hydroxyacyl-CoA dehydratase</fullName>
        <ecNumber evidence="4 14">4.2.1.134</ecNumber>
    </recommendedName>
</protein>
<dbReference type="GO" id="GO:0030148">
    <property type="term" value="P:sphingolipid biosynthetic process"/>
    <property type="evidence" value="ECO:0007669"/>
    <property type="project" value="EnsemblFungi"/>
</dbReference>
<dbReference type="Proteomes" id="UP000053447">
    <property type="component" value="Unassembled WGS sequence"/>
</dbReference>
<keyword evidence="10 14" id="KW-0472">Membrane</keyword>
<evidence type="ECO:0000256" key="8">
    <source>
        <dbReference type="ARBA" id="ARBA00022989"/>
    </source>
</evidence>
<dbReference type="EMBL" id="LFWA01000001">
    <property type="protein sequence ID" value="KTW32600.1"/>
    <property type="molecule type" value="Genomic_DNA"/>
</dbReference>
<dbReference type="AlphaFoldDB" id="A0A0W4ZW55"/>
<evidence type="ECO:0000256" key="1">
    <source>
        <dbReference type="ARBA" id="ARBA00004141"/>
    </source>
</evidence>
<comment type="function">
    <text evidence="14">Catalyzes the third of the four reactions of the long-chain fatty acids elongation cycle. This endoplasmic reticulum-bound enzymatic process, allows the addition of two carbons to the chain of long- and very long-chain fatty acids/VLCFAs per cycle. This enzyme catalyzes the dehydration of the 3-hydroxyacyl-CoA intermediate into trans-2,3-enoyl-CoA, within each cycle of fatty acid elongation. Thereby, it participates to the production of VLCFAs of different chain lengths that are involved in multiple biological processes as precursors of membrane lipids and lipid mediators.</text>
</comment>
<keyword evidence="12 14" id="KW-0456">Lyase</keyword>
<feature type="transmembrane region" description="Helical" evidence="14">
    <location>
        <begin position="172"/>
        <end position="197"/>
    </location>
</feature>
<keyword evidence="14" id="KW-0256">Endoplasmic reticulum</keyword>
<evidence type="ECO:0000256" key="2">
    <source>
        <dbReference type="ARBA" id="ARBA00005194"/>
    </source>
</evidence>
<keyword evidence="11 14" id="KW-0275">Fatty acid biosynthesis</keyword>
<evidence type="ECO:0000256" key="11">
    <source>
        <dbReference type="ARBA" id="ARBA00023160"/>
    </source>
</evidence>
<reference evidence="16" key="1">
    <citation type="journal article" date="2016" name="Nat. Commun.">
        <title>Genome analysis of three Pneumocystis species reveals adaptation mechanisms to life exclusively in mammalian hosts.</title>
        <authorList>
            <person name="Ma L."/>
            <person name="Chen Z."/>
            <person name="Huang D.W."/>
            <person name="Kutty G."/>
            <person name="Ishihara M."/>
            <person name="Wang H."/>
            <person name="Abouelleil A."/>
            <person name="Bishop L."/>
            <person name="Davey E."/>
            <person name="Deng R."/>
            <person name="Deng X."/>
            <person name="Fan L."/>
            <person name="Fantoni G."/>
            <person name="Fitzgerald M."/>
            <person name="Gogineni E."/>
            <person name="Goldberg J.M."/>
            <person name="Handley G."/>
            <person name="Hu X."/>
            <person name="Huber C."/>
            <person name="Jiao X."/>
            <person name="Jones K."/>
            <person name="Levin J.Z."/>
            <person name="Liu Y."/>
            <person name="Macdonald P."/>
            <person name="Melnikov A."/>
            <person name="Raley C."/>
            <person name="Sassi M."/>
            <person name="Sherman B.T."/>
            <person name="Song X."/>
            <person name="Sykes S."/>
            <person name="Tran B."/>
            <person name="Walsh L."/>
            <person name="Xia Y."/>
            <person name="Yang J."/>
            <person name="Young S."/>
            <person name="Zeng Q."/>
            <person name="Zheng X."/>
            <person name="Stephens R."/>
            <person name="Nusbaum C."/>
            <person name="Birren B.W."/>
            <person name="Azadi P."/>
            <person name="Lempicki R.A."/>
            <person name="Cuomo C.A."/>
            <person name="Kovacs J.A."/>
        </authorList>
    </citation>
    <scope>NUCLEOTIDE SEQUENCE [LARGE SCALE GENOMIC DNA]</scope>
    <source>
        <strain evidence="16">RU7</strain>
    </source>
</reference>
<dbReference type="UniPathway" id="UPA00094"/>
<dbReference type="GO" id="GO:0042761">
    <property type="term" value="P:very long-chain fatty acid biosynthetic process"/>
    <property type="evidence" value="ECO:0007669"/>
    <property type="project" value="TreeGrafter"/>
</dbReference>
<keyword evidence="6 14" id="KW-0812">Transmembrane</keyword>
<keyword evidence="7 14" id="KW-0276">Fatty acid metabolism</keyword>
<evidence type="ECO:0000256" key="6">
    <source>
        <dbReference type="ARBA" id="ARBA00022692"/>
    </source>
</evidence>
<evidence type="ECO:0000256" key="9">
    <source>
        <dbReference type="ARBA" id="ARBA00023098"/>
    </source>
</evidence>
<accession>A0A0W4ZW55</accession>
<dbReference type="RefSeq" id="XP_018231292.1">
    <property type="nucleotide sequence ID" value="XM_018372352.1"/>
</dbReference>
<sequence length="244" mass="28665">MKSIKSKNKKPFLNYLFLYNVFSCFGWIAIFFYTFIQQRKFISNYYGVISLLKYVQTFAILEILHAGLGITSSSVIITTIQVASRLLLCWGIANAYPDIVLKSSAFFSMSYAWSITEIVRYSYYANNFKENTCFLFLFLRYNLFFILYPLGTLSEMWLIWKLLPYINDTQRVYSLILKAILVIYIPGFCVMYSHMIFQRKKWMKSWKTKKAKVRFCFSIARVFSAILKQKVVAQKEGADSHALK</sequence>
<dbReference type="Pfam" id="PF04387">
    <property type="entry name" value="PTPLA"/>
    <property type="match status" value="1"/>
</dbReference>
<comment type="caution">
    <text evidence="15">The sequence shown here is derived from an EMBL/GenBank/DDBJ whole genome shotgun (WGS) entry which is preliminary data.</text>
</comment>
<evidence type="ECO:0000256" key="5">
    <source>
        <dbReference type="ARBA" id="ARBA00022516"/>
    </source>
</evidence>
<evidence type="ECO:0000256" key="13">
    <source>
        <dbReference type="ARBA" id="ARBA00036671"/>
    </source>
</evidence>
<name>A0A0W4ZW55_PNEJ7</name>
<evidence type="ECO:0000256" key="7">
    <source>
        <dbReference type="ARBA" id="ARBA00022832"/>
    </source>
</evidence>
<comment type="catalytic activity">
    <reaction evidence="13 14">
        <text>a very-long-chain (3R)-3-hydroxyacyl-CoA = a very-long-chain (2E)-enoyl-CoA + H2O</text>
        <dbReference type="Rhea" id="RHEA:45812"/>
        <dbReference type="ChEBI" id="CHEBI:15377"/>
        <dbReference type="ChEBI" id="CHEBI:83728"/>
        <dbReference type="ChEBI" id="CHEBI:85440"/>
        <dbReference type="EC" id="4.2.1.134"/>
    </reaction>
</comment>
<feature type="transmembrane region" description="Helical" evidence="14">
    <location>
        <begin position="12"/>
        <end position="36"/>
    </location>
</feature>
<comment type="pathway">
    <text evidence="2 14">Lipid metabolism; fatty acid biosynthesis.</text>
</comment>
<evidence type="ECO:0000256" key="3">
    <source>
        <dbReference type="ARBA" id="ARBA00007811"/>
    </source>
</evidence>
<dbReference type="GO" id="GO:0007034">
    <property type="term" value="P:vacuolar transport"/>
    <property type="evidence" value="ECO:0007669"/>
    <property type="project" value="EnsemblFungi"/>
</dbReference>
<dbReference type="VEuPathDB" id="FungiDB:T551_00085"/>
<dbReference type="GO" id="GO:0030497">
    <property type="term" value="P:fatty acid elongation"/>
    <property type="evidence" value="ECO:0007669"/>
    <property type="project" value="EnsemblFungi"/>
</dbReference>
<dbReference type="GO" id="GO:0102158">
    <property type="term" value="F:very-long-chain (3R)-3-hydroxyacyl-CoA dehydratase activity"/>
    <property type="evidence" value="ECO:0007669"/>
    <property type="project" value="UniProtKB-EC"/>
</dbReference>
<dbReference type="InterPro" id="IPR007482">
    <property type="entry name" value="Tyr_Pase-like_PTPLA"/>
</dbReference>
<dbReference type="STRING" id="1408657.A0A0W4ZW55"/>
<feature type="transmembrane region" description="Helical" evidence="14">
    <location>
        <begin position="135"/>
        <end position="160"/>
    </location>
</feature>
<proteinExistence type="inferred from homology"/>
<dbReference type="PANTHER" id="PTHR11035:SF3">
    <property type="entry name" value="VERY-LONG-CHAIN (3R)-3-HYDROXYACYL-COA DEHYDRATASE"/>
    <property type="match status" value="1"/>
</dbReference>
<comment type="similarity">
    <text evidence="3 14">Belongs to the very long-chain fatty acids dehydratase HACD family.</text>
</comment>
<dbReference type="GeneID" id="28938607"/>
<evidence type="ECO:0000313" key="16">
    <source>
        <dbReference type="Proteomes" id="UP000053447"/>
    </source>
</evidence>
<evidence type="ECO:0000256" key="12">
    <source>
        <dbReference type="ARBA" id="ARBA00023239"/>
    </source>
</evidence>
<gene>
    <name evidence="15" type="ORF">T551_00085</name>
</gene>